<evidence type="ECO:0000256" key="1">
    <source>
        <dbReference type="ARBA" id="ARBA00004651"/>
    </source>
</evidence>
<comment type="subcellular location">
    <subcellularLocation>
        <location evidence="1">Cell membrane</location>
        <topology evidence="1">Multi-pass membrane protein</topology>
    </subcellularLocation>
</comment>
<keyword evidence="7" id="KW-0059">Arsenical resistance</keyword>
<dbReference type="PRINTS" id="PR00758">
    <property type="entry name" value="ARSENICPUMP"/>
</dbReference>
<evidence type="ECO:0000313" key="12">
    <source>
        <dbReference type="EMBL" id="GAA4184130.1"/>
    </source>
</evidence>
<gene>
    <name evidence="12" type="ORF">GCM10022288_04390</name>
</gene>
<keyword evidence="9 10" id="KW-0472">Membrane</keyword>
<evidence type="ECO:0000256" key="9">
    <source>
        <dbReference type="ARBA" id="ARBA00023136"/>
    </source>
</evidence>
<keyword evidence="5" id="KW-1003">Cell membrane</keyword>
<keyword evidence="13" id="KW-1185">Reference proteome</keyword>
<name>A0ABP8AHN4_9MICO</name>
<dbReference type="Proteomes" id="UP001500213">
    <property type="component" value="Unassembled WGS sequence"/>
</dbReference>
<evidence type="ECO:0000313" key="13">
    <source>
        <dbReference type="Proteomes" id="UP001500213"/>
    </source>
</evidence>
<feature type="transmembrane region" description="Helical" evidence="10">
    <location>
        <begin position="282"/>
        <end position="302"/>
    </location>
</feature>
<evidence type="ECO:0000256" key="3">
    <source>
        <dbReference type="ARBA" id="ARBA00009843"/>
    </source>
</evidence>
<feature type="transmembrane region" description="Helical" evidence="10">
    <location>
        <begin position="78"/>
        <end position="97"/>
    </location>
</feature>
<proteinExistence type="inferred from homology"/>
<feature type="transmembrane region" description="Helical" evidence="10">
    <location>
        <begin position="251"/>
        <end position="270"/>
    </location>
</feature>
<dbReference type="EMBL" id="BAABBX010000003">
    <property type="protein sequence ID" value="GAA4184130.1"/>
    <property type="molecule type" value="Genomic_DNA"/>
</dbReference>
<reference evidence="13" key="1">
    <citation type="journal article" date="2019" name="Int. J. Syst. Evol. Microbiol.">
        <title>The Global Catalogue of Microorganisms (GCM) 10K type strain sequencing project: providing services to taxonomists for standard genome sequencing and annotation.</title>
        <authorList>
            <consortium name="The Broad Institute Genomics Platform"/>
            <consortium name="The Broad Institute Genome Sequencing Center for Infectious Disease"/>
            <person name="Wu L."/>
            <person name="Ma J."/>
        </authorList>
    </citation>
    <scope>NUCLEOTIDE SEQUENCE [LARGE SCALE GENOMIC DNA]</scope>
    <source>
        <strain evidence="13">JCM 17593</strain>
    </source>
</reference>
<dbReference type="PANTHER" id="PTHR43302">
    <property type="entry name" value="TRANSPORTER ARSB-RELATED"/>
    <property type="match status" value="1"/>
</dbReference>
<comment type="similarity">
    <text evidence="2">Belongs to the ArsB family.</text>
</comment>
<feature type="transmembrane region" description="Helical" evidence="10">
    <location>
        <begin position="322"/>
        <end position="344"/>
    </location>
</feature>
<dbReference type="Pfam" id="PF03600">
    <property type="entry name" value="CitMHS"/>
    <property type="match status" value="1"/>
</dbReference>
<dbReference type="RefSeq" id="WP_344773351.1">
    <property type="nucleotide sequence ID" value="NZ_BAABBX010000003.1"/>
</dbReference>
<dbReference type="PROSITE" id="PS51257">
    <property type="entry name" value="PROKAR_LIPOPROTEIN"/>
    <property type="match status" value="1"/>
</dbReference>
<keyword evidence="8 10" id="KW-1133">Transmembrane helix</keyword>
<feature type="transmembrane region" description="Helical" evidence="10">
    <location>
        <begin position="203"/>
        <end position="236"/>
    </location>
</feature>
<evidence type="ECO:0000256" key="4">
    <source>
        <dbReference type="ARBA" id="ARBA00022448"/>
    </source>
</evidence>
<accession>A0ABP8AHN4</accession>
<dbReference type="PANTHER" id="PTHR43302:SF5">
    <property type="entry name" value="TRANSPORTER ARSB-RELATED"/>
    <property type="match status" value="1"/>
</dbReference>
<organism evidence="12 13">
    <name type="scientific">Gryllotalpicola kribbensis</name>
    <dbReference type="NCBI Taxonomy" id="993084"/>
    <lineage>
        <taxon>Bacteria</taxon>
        <taxon>Bacillati</taxon>
        <taxon>Actinomycetota</taxon>
        <taxon>Actinomycetes</taxon>
        <taxon>Micrococcales</taxon>
        <taxon>Microbacteriaceae</taxon>
        <taxon>Gryllotalpicola</taxon>
    </lineage>
</organism>
<evidence type="ECO:0000256" key="7">
    <source>
        <dbReference type="ARBA" id="ARBA00022849"/>
    </source>
</evidence>
<feature type="transmembrane region" description="Helical" evidence="10">
    <location>
        <begin position="42"/>
        <end position="66"/>
    </location>
</feature>
<dbReference type="InterPro" id="IPR000802">
    <property type="entry name" value="Arsenical_pump_ArsB"/>
</dbReference>
<evidence type="ECO:0000256" key="5">
    <source>
        <dbReference type="ARBA" id="ARBA00022475"/>
    </source>
</evidence>
<dbReference type="InterPro" id="IPR004680">
    <property type="entry name" value="Cit_transptr-like_dom"/>
</dbReference>
<comment type="similarity">
    <text evidence="3">Belongs to the CitM (TC 2.A.11) transporter family.</text>
</comment>
<sequence>MTRAQRTALFGAVLLACGAIALATGLLPLTDAAALGIRVWPILLFVIAITVVAELAAAAGLFDWVAALAARWGRGRGWLLWLLVAAIAVVSTVFLSLDTTAVLLTPIVVVLARRVGLNPLPFALTTVWIANTGSLLLPVSNLTNLLAEQHLGGIGPAAFAAAAWPAQLVGVLAPLAFVAVLFRRELSRRYDEPGPVRVADARLTLISGVVLVLLIGGLVSGIAVWIPACAAALVLIGAFAVLRRDELSVQLLPWPTVVLVCGLFLAVAALDSAGLRTLLVHLVPAGDGLPALLGVAAIGGVAANVTNNLPAYLAVEPAVHGLLPGLALLIGVNAGPLVTPWASLATLLWHERLQRLDVGVRWGRFVLYGAVLAPVTVVLGVLALWAVAVTPR</sequence>
<keyword evidence="6 10" id="KW-0812">Transmembrane</keyword>
<evidence type="ECO:0000256" key="8">
    <source>
        <dbReference type="ARBA" id="ARBA00022989"/>
    </source>
</evidence>
<evidence type="ECO:0000256" key="6">
    <source>
        <dbReference type="ARBA" id="ARBA00022692"/>
    </source>
</evidence>
<feature type="transmembrane region" description="Helical" evidence="10">
    <location>
        <begin position="157"/>
        <end position="182"/>
    </location>
</feature>
<feature type="domain" description="Citrate transporter-like" evidence="11">
    <location>
        <begin position="7"/>
        <end position="343"/>
    </location>
</feature>
<evidence type="ECO:0000259" key="11">
    <source>
        <dbReference type="Pfam" id="PF03600"/>
    </source>
</evidence>
<evidence type="ECO:0000256" key="10">
    <source>
        <dbReference type="SAM" id="Phobius"/>
    </source>
</evidence>
<comment type="caution">
    <text evidence="12">The sequence shown here is derived from an EMBL/GenBank/DDBJ whole genome shotgun (WGS) entry which is preliminary data.</text>
</comment>
<feature type="transmembrane region" description="Helical" evidence="10">
    <location>
        <begin position="365"/>
        <end position="388"/>
    </location>
</feature>
<keyword evidence="4" id="KW-0813">Transport</keyword>
<protein>
    <submittedName>
        <fullName evidence="12">ArsB/NhaD family transporter</fullName>
    </submittedName>
</protein>
<evidence type="ECO:0000256" key="2">
    <source>
        <dbReference type="ARBA" id="ARBA00006433"/>
    </source>
</evidence>